<reference evidence="1 2" key="1">
    <citation type="journal article" date="2015" name="Genome Announc.">
        <title>Expanding the biotechnology potential of lactobacilli through comparative genomics of 213 strains and associated genera.</title>
        <authorList>
            <person name="Sun Z."/>
            <person name="Harris H.M."/>
            <person name="McCann A."/>
            <person name="Guo C."/>
            <person name="Argimon S."/>
            <person name="Zhang W."/>
            <person name="Yang X."/>
            <person name="Jeffery I.B."/>
            <person name="Cooney J.C."/>
            <person name="Kagawa T.F."/>
            <person name="Liu W."/>
            <person name="Song Y."/>
            <person name="Salvetti E."/>
            <person name="Wrobel A."/>
            <person name="Rasinkangas P."/>
            <person name="Parkhill J."/>
            <person name="Rea M.C."/>
            <person name="O'Sullivan O."/>
            <person name="Ritari J."/>
            <person name="Douillard F.P."/>
            <person name="Paul Ross R."/>
            <person name="Yang R."/>
            <person name="Briner A.E."/>
            <person name="Felis G.E."/>
            <person name="de Vos W.M."/>
            <person name="Barrangou R."/>
            <person name="Klaenhammer T.R."/>
            <person name="Caufield P.W."/>
            <person name="Cui Y."/>
            <person name="Zhang H."/>
            <person name="O'Toole P.W."/>
        </authorList>
    </citation>
    <scope>NUCLEOTIDE SEQUENCE [LARGE SCALE GENOMIC DNA]</scope>
    <source>
        <strain evidence="1 2">DSM 19972</strain>
    </source>
</reference>
<organism evidence="1 2">
    <name type="scientific">Liquorilactobacillus oeni DSM 19972</name>
    <dbReference type="NCBI Taxonomy" id="1423777"/>
    <lineage>
        <taxon>Bacteria</taxon>
        <taxon>Bacillati</taxon>
        <taxon>Bacillota</taxon>
        <taxon>Bacilli</taxon>
        <taxon>Lactobacillales</taxon>
        <taxon>Lactobacillaceae</taxon>
        <taxon>Liquorilactobacillus</taxon>
    </lineage>
</organism>
<evidence type="ECO:0000313" key="2">
    <source>
        <dbReference type="Proteomes" id="UP000051686"/>
    </source>
</evidence>
<proteinExistence type="predicted"/>
<gene>
    <name evidence="1" type="ORF">FD46_GL000297</name>
</gene>
<dbReference type="RefSeq" id="WP_235805512.1">
    <property type="nucleotide sequence ID" value="NZ_AZEH01000001.1"/>
</dbReference>
<evidence type="ECO:0000313" key="1">
    <source>
        <dbReference type="EMBL" id="KRL06625.1"/>
    </source>
</evidence>
<sequence length="224" mass="25419">MRVPTPNLIGKRFGRLVVEKKSPEKGHAAFWFCKCDCGNKTKVTTSNLLAGITKSCGCLDKENRAKFAKLNFKDLTGKRFGMLTVLRQSVGVKKGSGTTWFCKCDCGNYTDVASTKLIQGTTKSCGCQLKKAREKWKNIYKDEKIQEKIKKTFRKNDGREKNTKLSILELATSDKLKANNSSGVTGVSYSKRDKRWRSYITVKHIRYELGYFKDKESAIQERIS</sequence>
<evidence type="ECO:0008006" key="3">
    <source>
        <dbReference type="Google" id="ProtNLM"/>
    </source>
</evidence>
<protein>
    <recommendedName>
        <fullName evidence="3">AP2 domain-containing protein</fullName>
    </recommendedName>
</protein>
<name>A0A0R1MFI3_9LACO</name>
<comment type="caution">
    <text evidence="1">The sequence shown here is derived from an EMBL/GenBank/DDBJ whole genome shotgun (WGS) entry which is preliminary data.</text>
</comment>
<accession>A0A0R1MFI3</accession>
<keyword evidence="2" id="KW-1185">Reference proteome</keyword>
<dbReference type="AlphaFoldDB" id="A0A0R1MFI3"/>
<dbReference type="EMBL" id="AZEH01000001">
    <property type="protein sequence ID" value="KRL06625.1"/>
    <property type="molecule type" value="Genomic_DNA"/>
</dbReference>
<dbReference type="Proteomes" id="UP000051686">
    <property type="component" value="Unassembled WGS sequence"/>
</dbReference>
<dbReference type="PATRIC" id="fig|1423777.3.peg.315"/>
<dbReference type="STRING" id="1423777.FD46_GL000297"/>